<dbReference type="RefSeq" id="WP_308992705.1">
    <property type="nucleotide sequence ID" value="NZ_CP155618.1"/>
</dbReference>
<proteinExistence type="predicted"/>
<reference evidence="1" key="1">
    <citation type="submission" date="2024-04" db="EMBL/GenBank/DDBJ databases">
        <title>Mariniflexile litorale, isolated from the shallow sediments of the Sea of Japan.</title>
        <authorList>
            <person name="Romanenko L."/>
            <person name="Isaeva M."/>
        </authorList>
    </citation>
    <scope>NUCLEOTIDE SEQUENCE [LARGE SCALE GENOMIC DNA]</scope>
    <source>
        <strain evidence="1">KMM 9835</strain>
    </source>
</reference>
<gene>
    <name evidence="1" type="ORF">QLS71_016430</name>
</gene>
<evidence type="ECO:0000313" key="1">
    <source>
        <dbReference type="EMBL" id="XBL13897.1"/>
    </source>
</evidence>
<sequence length="353" mass="39839">MSKYRYKDSKYKKAIKEEDAKVLEMDKMSQKKAKEAAAIFLDESNSFEERIKAANKMSRITGDDIDKALSLFRNEDLPEKLRACAFYGISGLVFSQEDVMLDAINEIKKGEGSGEIALASLNAIKAAEISSPQLYGANIAEYKDALRIAIDHKNENLRSSALEILAINKDEYAQRRLVESLEDPSKALVAPEIAVQLLSYDLHANHFKVLREVAINPPNSITKRESIRNLGFDEESKELLQETLNDLNEEPEIRHAAATALMCLNPELSTEMSKKIIIEEQGHHLDGLKTALLNTLIFLESGGIEKTHEKTIKFIEKEEEERDFKENLLKIKGTSNFSELDDMINLYLNTNNS</sequence>
<accession>A0AAU7EFS1</accession>
<dbReference type="InterPro" id="IPR016024">
    <property type="entry name" value="ARM-type_fold"/>
</dbReference>
<dbReference type="SUPFAM" id="SSF48371">
    <property type="entry name" value="ARM repeat"/>
    <property type="match status" value="1"/>
</dbReference>
<dbReference type="InterPro" id="IPR011989">
    <property type="entry name" value="ARM-like"/>
</dbReference>
<evidence type="ECO:0008006" key="3">
    <source>
        <dbReference type="Google" id="ProtNLM"/>
    </source>
</evidence>
<protein>
    <recommendedName>
        <fullName evidence="3">HEAT repeat protein</fullName>
    </recommendedName>
</protein>
<keyword evidence="2" id="KW-1185">Reference proteome</keyword>
<name>A0AAU7EFS1_9FLAO</name>
<dbReference type="AlphaFoldDB" id="A0AAU7EFS1"/>
<dbReference type="EMBL" id="CP155618">
    <property type="protein sequence ID" value="XBL13897.1"/>
    <property type="molecule type" value="Genomic_DNA"/>
</dbReference>
<dbReference type="Gene3D" id="1.25.10.10">
    <property type="entry name" value="Leucine-rich Repeat Variant"/>
    <property type="match status" value="1"/>
</dbReference>
<dbReference type="Proteomes" id="UP001224325">
    <property type="component" value="Chromosome"/>
</dbReference>
<organism evidence="1 2">
    <name type="scientific">Mariniflexile litorale</name>
    <dbReference type="NCBI Taxonomy" id="3045158"/>
    <lineage>
        <taxon>Bacteria</taxon>
        <taxon>Pseudomonadati</taxon>
        <taxon>Bacteroidota</taxon>
        <taxon>Flavobacteriia</taxon>
        <taxon>Flavobacteriales</taxon>
        <taxon>Flavobacteriaceae</taxon>
        <taxon>Mariniflexile</taxon>
    </lineage>
</organism>
<evidence type="ECO:0000313" key="2">
    <source>
        <dbReference type="Proteomes" id="UP001224325"/>
    </source>
</evidence>
<dbReference type="KEGG" id="mlil:QLS71_016430"/>